<name>A0A3D8VC59_9BACI</name>
<evidence type="ECO:0000313" key="1">
    <source>
        <dbReference type="EMBL" id="RDY66943.1"/>
    </source>
</evidence>
<evidence type="ECO:0000313" key="2">
    <source>
        <dbReference type="Proteomes" id="UP000257032"/>
    </source>
</evidence>
<dbReference type="AlphaFoldDB" id="A0A3D8VC59"/>
<dbReference type="Proteomes" id="UP000257032">
    <property type="component" value="Unassembled WGS sequence"/>
</dbReference>
<comment type="caution">
    <text evidence="1">The sequence shown here is derived from an EMBL/GenBank/DDBJ whole genome shotgun (WGS) entry which is preliminary data.</text>
</comment>
<proteinExistence type="predicted"/>
<dbReference type="Pfam" id="PF09671">
    <property type="entry name" value="Spore_GerQ"/>
    <property type="match status" value="1"/>
</dbReference>
<dbReference type="RefSeq" id="WP_181898735.1">
    <property type="nucleotide sequence ID" value="NZ_QTLC01000078.1"/>
</dbReference>
<reference evidence="1 2" key="1">
    <citation type="submission" date="2018-08" db="EMBL/GenBank/DDBJ databases">
        <title>Genome sequence of strict halophilic Halobacillus trueperi SS1 isolated from Lunsu, a salty water body of North West Himalayas.</title>
        <authorList>
            <person name="Gupta S."/>
            <person name="Sharma P."/>
            <person name="Dev K."/>
            <person name="Baumler D."/>
            <person name="Sourirajan A."/>
        </authorList>
    </citation>
    <scope>NUCLEOTIDE SEQUENCE [LARGE SCALE GENOMIC DNA]</scope>
    <source>
        <strain evidence="1 2">SS1</strain>
    </source>
</reference>
<protein>
    <submittedName>
        <fullName evidence="1">Uncharacterized protein</fullName>
    </submittedName>
</protein>
<dbReference type="EMBL" id="QTLC01000078">
    <property type="protein sequence ID" value="RDY66943.1"/>
    <property type="molecule type" value="Genomic_DNA"/>
</dbReference>
<sequence length="97" mass="10820">STNYFPGYYPADRTAQQPGGVPMNMPSGPSYSIPLAPMGTGQQLPIGVMEELFVENIFRFNKGKVGTFYSSAKANNLYYNRLLFLLLYTPSKLLILM</sequence>
<feature type="non-terminal residue" evidence="1">
    <location>
        <position position="1"/>
    </location>
</feature>
<dbReference type="InterPro" id="IPR014099">
    <property type="entry name" value="Spore_coat_GerQ"/>
</dbReference>
<gene>
    <name evidence="1" type="ORF">DXT76_20000</name>
</gene>
<organism evidence="1 2">
    <name type="scientific">Halobacillus trueperi</name>
    <dbReference type="NCBI Taxonomy" id="156205"/>
    <lineage>
        <taxon>Bacteria</taxon>
        <taxon>Bacillati</taxon>
        <taxon>Bacillota</taxon>
        <taxon>Bacilli</taxon>
        <taxon>Bacillales</taxon>
        <taxon>Bacillaceae</taxon>
        <taxon>Halobacillus</taxon>
    </lineage>
</organism>
<accession>A0A3D8VC59</accession>